<accession>A0A2U1ANL9</accession>
<gene>
    <name evidence="7" type="ORF">C8E01_12019</name>
</gene>
<dbReference type="PANTHER" id="PTHR42839:SF2">
    <property type="entry name" value="ISOCHORISMATE SYNTHASE ENTC"/>
    <property type="match status" value="1"/>
</dbReference>
<sequence>MEQAAGIAGESMQGYTLEQVVSGALSQQQALAVWRLPLQTEVQACISFAPQTTSAIPELETSPTGFLFCPFVTDGAEGNIFLKADIRYSSLTKQLTIDPDAPATQVNLFTEALAQAENEKPGIWPIPANRAHHSNRNQETFTAAVSLAVDSIRAESMEKVVLSRISTSALPTDFSLLKAFGKMLVAYPNAFVSLVAIPGVGTWLGASPEILVSVDQHEVFKTVALAGTQPLCEDGSTANAIWRQKEIEEQGMVERYVLSCFKKLRLREYSEVGPRTVIAGNLMHLRTDFKVDLKEVDFPTLGTDMLRLLHPTSAVCGLPKEPALRFILDHEGYDRSYYSGFLGPVNSEVGTHLFVNLRCMQLLSDQAVLYAGAGITGESSADKEWQETQHKLQTMLRILSEF</sequence>
<dbReference type="EC" id="5.4.4.2" evidence="3"/>
<dbReference type="Pfam" id="PF00425">
    <property type="entry name" value="Chorismate_bind"/>
    <property type="match status" value="1"/>
</dbReference>
<name>A0A2U1ANL9_9BACT</name>
<keyword evidence="4" id="KW-0413">Isomerase</keyword>
<evidence type="ECO:0000313" key="7">
    <source>
        <dbReference type="EMBL" id="PVY37917.1"/>
    </source>
</evidence>
<keyword evidence="8" id="KW-1185">Reference proteome</keyword>
<organism evidence="7 8">
    <name type="scientific">Pontibacter virosus</name>
    <dbReference type="NCBI Taxonomy" id="1765052"/>
    <lineage>
        <taxon>Bacteria</taxon>
        <taxon>Pseudomonadati</taxon>
        <taxon>Bacteroidota</taxon>
        <taxon>Cytophagia</taxon>
        <taxon>Cytophagales</taxon>
        <taxon>Hymenobacteraceae</taxon>
        <taxon>Pontibacter</taxon>
    </lineage>
</organism>
<evidence type="ECO:0000256" key="2">
    <source>
        <dbReference type="ARBA" id="ARBA00005297"/>
    </source>
</evidence>
<dbReference type="InterPro" id="IPR004561">
    <property type="entry name" value="IsoChor_synthase"/>
</dbReference>
<evidence type="ECO:0000256" key="4">
    <source>
        <dbReference type="ARBA" id="ARBA00023235"/>
    </source>
</evidence>
<dbReference type="EMBL" id="QEKI01000020">
    <property type="protein sequence ID" value="PVY37917.1"/>
    <property type="molecule type" value="Genomic_DNA"/>
</dbReference>
<dbReference type="NCBIfam" id="TIGR00543">
    <property type="entry name" value="isochor_syn"/>
    <property type="match status" value="1"/>
</dbReference>
<dbReference type="InterPro" id="IPR015890">
    <property type="entry name" value="Chorismate_C"/>
</dbReference>
<dbReference type="Gene3D" id="3.60.120.10">
    <property type="entry name" value="Anthranilate synthase"/>
    <property type="match status" value="1"/>
</dbReference>
<proteinExistence type="inferred from homology"/>
<evidence type="ECO:0000259" key="6">
    <source>
        <dbReference type="Pfam" id="PF00425"/>
    </source>
</evidence>
<dbReference type="PANTHER" id="PTHR42839">
    <property type="entry name" value="ISOCHORISMATE SYNTHASE ENTC"/>
    <property type="match status" value="1"/>
</dbReference>
<evidence type="ECO:0000256" key="5">
    <source>
        <dbReference type="ARBA" id="ARBA00041564"/>
    </source>
</evidence>
<comment type="catalytic activity">
    <reaction evidence="1">
        <text>chorismate = isochorismate</text>
        <dbReference type="Rhea" id="RHEA:18985"/>
        <dbReference type="ChEBI" id="CHEBI:29748"/>
        <dbReference type="ChEBI" id="CHEBI:29780"/>
        <dbReference type="EC" id="5.4.4.2"/>
    </reaction>
</comment>
<feature type="domain" description="Chorismate-utilising enzyme C-terminal" evidence="6">
    <location>
        <begin position="138"/>
        <end position="391"/>
    </location>
</feature>
<comment type="similarity">
    <text evidence="2">Belongs to the isochorismate synthase family.</text>
</comment>
<evidence type="ECO:0000313" key="8">
    <source>
        <dbReference type="Proteomes" id="UP000245466"/>
    </source>
</evidence>
<dbReference type="InterPro" id="IPR005801">
    <property type="entry name" value="ADC_synthase"/>
</dbReference>
<dbReference type="SUPFAM" id="SSF56322">
    <property type="entry name" value="ADC synthase"/>
    <property type="match status" value="1"/>
</dbReference>
<evidence type="ECO:0000256" key="3">
    <source>
        <dbReference type="ARBA" id="ARBA00012824"/>
    </source>
</evidence>
<reference evidence="7 8" key="1">
    <citation type="submission" date="2018-04" db="EMBL/GenBank/DDBJ databases">
        <title>Genomic Encyclopedia of Type Strains, Phase IV (KMG-IV): sequencing the most valuable type-strain genomes for metagenomic binning, comparative biology and taxonomic classification.</title>
        <authorList>
            <person name="Goeker M."/>
        </authorList>
    </citation>
    <scope>NUCLEOTIDE SEQUENCE [LARGE SCALE GENOMIC DNA]</scope>
    <source>
        <strain evidence="7 8">DSM 100231</strain>
    </source>
</reference>
<evidence type="ECO:0000256" key="1">
    <source>
        <dbReference type="ARBA" id="ARBA00000799"/>
    </source>
</evidence>
<dbReference type="RefSeq" id="WP_243409721.1">
    <property type="nucleotide sequence ID" value="NZ_QEKI01000020.1"/>
</dbReference>
<dbReference type="AlphaFoldDB" id="A0A2U1ANL9"/>
<comment type="caution">
    <text evidence="7">The sequence shown here is derived from an EMBL/GenBank/DDBJ whole genome shotgun (WGS) entry which is preliminary data.</text>
</comment>
<dbReference type="GO" id="GO:0008909">
    <property type="term" value="F:isochorismate synthase activity"/>
    <property type="evidence" value="ECO:0007669"/>
    <property type="project" value="UniProtKB-EC"/>
</dbReference>
<protein>
    <recommendedName>
        <fullName evidence="3">isochorismate synthase</fullName>
        <ecNumber evidence="3">5.4.4.2</ecNumber>
    </recommendedName>
    <alternativeName>
        <fullName evidence="5">Isochorismate mutase</fullName>
    </alternativeName>
</protein>
<dbReference type="Proteomes" id="UP000245466">
    <property type="component" value="Unassembled WGS sequence"/>
</dbReference>